<protein>
    <recommendedName>
        <fullName evidence="3">Helicase C-terminal domain-containing protein</fullName>
    </recommendedName>
</protein>
<dbReference type="EMBL" id="NESQ01000374">
    <property type="protein sequence ID" value="PUU73472.1"/>
    <property type="molecule type" value="Genomic_DNA"/>
</dbReference>
<reference evidence="1 2" key="1">
    <citation type="submission" date="2017-04" db="EMBL/GenBank/DDBJ databases">
        <title>Draft genome sequence of Tuber borchii Vittad., a whitish edible truffle.</title>
        <authorList>
            <consortium name="DOE Joint Genome Institute"/>
            <person name="Murat C."/>
            <person name="Kuo A."/>
            <person name="Barry K.W."/>
            <person name="Clum A."/>
            <person name="Dockter R.B."/>
            <person name="Fauchery L."/>
            <person name="Iotti M."/>
            <person name="Kohler A."/>
            <person name="Labutti K."/>
            <person name="Lindquist E.A."/>
            <person name="Lipzen A."/>
            <person name="Ohm R.A."/>
            <person name="Wang M."/>
            <person name="Grigoriev I.V."/>
            <person name="Zambonelli A."/>
            <person name="Martin F.M."/>
        </authorList>
    </citation>
    <scope>NUCLEOTIDE SEQUENCE [LARGE SCALE GENOMIC DNA]</scope>
    <source>
        <strain evidence="1 2">Tbo3840</strain>
    </source>
</reference>
<dbReference type="PANTHER" id="PTHR45629">
    <property type="entry name" value="SNF2/RAD54 FAMILY MEMBER"/>
    <property type="match status" value="1"/>
</dbReference>
<evidence type="ECO:0000313" key="1">
    <source>
        <dbReference type="EMBL" id="PUU73472.1"/>
    </source>
</evidence>
<dbReference type="Gene3D" id="3.40.50.300">
    <property type="entry name" value="P-loop containing nucleotide triphosphate hydrolases"/>
    <property type="match status" value="1"/>
</dbReference>
<organism evidence="1 2">
    <name type="scientific">Tuber borchii</name>
    <name type="common">White truffle</name>
    <dbReference type="NCBI Taxonomy" id="42251"/>
    <lineage>
        <taxon>Eukaryota</taxon>
        <taxon>Fungi</taxon>
        <taxon>Dikarya</taxon>
        <taxon>Ascomycota</taxon>
        <taxon>Pezizomycotina</taxon>
        <taxon>Pezizomycetes</taxon>
        <taxon>Pezizales</taxon>
        <taxon>Tuberaceae</taxon>
        <taxon>Tuber</taxon>
    </lineage>
</organism>
<evidence type="ECO:0000313" key="2">
    <source>
        <dbReference type="Proteomes" id="UP000244722"/>
    </source>
</evidence>
<feature type="non-terminal residue" evidence="1">
    <location>
        <position position="61"/>
    </location>
</feature>
<dbReference type="PANTHER" id="PTHR45629:SF7">
    <property type="entry name" value="DNA EXCISION REPAIR PROTEIN ERCC-6-RELATED"/>
    <property type="match status" value="1"/>
</dbReference>
<dbReference type="AlphaFoldDB" id="A0A2T6ZDA7"/>
<proteinExistence type="predicted"/>
<dbReference type="OrthoDB" id="448448at2759"/>
<accession>A0A2T6ZDA7</accession>
<dbReference type="InterPro" id="IPR050496">
    <property type="entry name" value="SNF2_RAD54_helicase_repair"/>
</dbReference>
<feature type="non-terminal residue" evidence="1">
    <location>
        <position position="1"/>
    </location>
</feature>
<name>A0A2T6ZDA7_TUBBO</name>
<evidence type="ECO:0008006" key="3">
    <source>
        <dbReference type="Google" id="ProtNLM"/>
    </source>
</evidence>
<sequence>GATLVRVFRCILLDPDWEISRENQAIARIHRCGQRHRTTSYKLYCQGSFDEKVIAHQNAGK</sequence>
<gene>
    <name evidence="1" type="ORF">B9Z19DRAFT_918549</name>
</gene>
<dbReference type="InterPro" id="IPR027417">
    <property type="entry name" value="P-loop_NTPase"/>
</dbReference>
<dbReference type="Proteomes" id="UP000244722">
    <property type="component" value="Unassembled WGS sequence"/>
</dbReference>
<comment type="caution">
    <text evidence="1">The sequence shown here is derived from an EMBL/GenBank/DDBJ whole genome shotgun (WGS) entry which is preliminary data.</text>
</comment>
<dbReference type="SUPFAM" id="SSF52540">
    <property type="entry name" value="P-loop containing nucleoside triphosphate hydrolases"/>
    <property type="match status" value="1"/>
</dbReference>
<dbReference type="STRING" id="42251.A0A2T6ZDA7"/>
<keyword evidence="2" id="KW-1185">Reference proteome</keyword>